<keyword evidence="10 19" id="KW-0863">Zinc-finger</keyword>
<evidence type="ECO:0000256" key="17">
    <source>
        <dbReference type="ARBA" id="ARBA00074353"/>
    </source>
</evidence>
<evidence type="ECO:0000256" key="1">
    <source>
        <dbReference type="ARBA" id="ARBA00000900"/>
    </source>
</evidence>
<evidence type="ECO:0000259" key="21">
    <source>
        <dbReference type="PROSITE" id="PS50089"/>
    </source>
</evidence>
<evidence type="ECO:0000256" key="9">
    <source>
        <dbReference type="ARBA" id="ARBA00022763"/>
    </source>
</evidence>
<feature type="domain" description="SAP" evidence="22">
    <location>
        <begin position="245"/>
        <end position="279"/>
    </location>
</feature>
<dbReference type="InterPro" id="IPR004580">
    <property type="entry name" value="Rad18_fungi"/>
</dbReference>
<evidence type="ECO:0000256" key="14">
    <source>
        <dbReference type="ARBA" id="ARBA00023204"/>
    </source>
</evidence>
<keyword evidence="24" id="KW-1185">Reference proteome</keyword>
<feature type="compositionally biased region" description="Basic and acidic residues" evidence="20">
    <location>
        <begin position="308"/>
        <end position="327"/>
    </location>
</feature>
<comment type="similarity">
    <text evidence="4">Belongs to the RAD18 family.</text>
</comment>
<evidence type="ECO:0000256" key="4">
    <source>
        <dbReference type="ARBA" id="ARBA00009506"/>
    </source>
</evidence>
<dbReference type="InParanoid" id="A0A067MK86"/>
<dbReference type="FunCoup" id="A0A067MK86">
    <property type="interactions" value="171"/>
</dbReference>
<evidence type="ECO:0000256" key="19">
    <source>
        <dbReference type="PROSITE-ProRule" id="PRU00175"/>
    </source>
</evidence>
<dbReference type="OrthoDB" id="9049620at2759"/>
<evidence type="ECO:0000256" key="11">
    <source>
        <dbReference type="ARBA" id="ARBA00022786"/>
    </source>
</evidence>
<evidence type="ECO:0000256" key="3">
    <source>
        <dbReference type="ARBA" id="ARBA00004906"/>
    </source>
</evidence>
<name>A0A067MK86_BOTB1</name>
<dbReference type="InterPro" id="IPR017907">
    <property type="entry name" value="Znf_RING_CS"/>
</dbReference>
<evidence type="ECO:0000256" key="7">
    <source>
        <dbReference type="ARBA" id="ARBA00022679"/>
    </source>
</evidence>
<reference evidence="24" key="1">
    <citation type="journal article" date="2014" name="Proc. Natl. Acad. Sci. U.S.A.">
        <title>Extensive sampling of basidiomycete genomes demonstrates inadequacy of the white-rot/brown-rot paradigm for wood decay fungi.</title>
        <authorList>
            <person name="Riley R."/>
            <person name="Salamov A.A."/>
            <person name="Brown D.W."/>
            <person name="Nagy L.G."/>
            <person name="Floudas D."/>
            <person name="Held B.W."/>
            <person name="Levasseur A."/>
            <person name="Lombard V."/>
            <person name="Morin E."/>
            <person name="Otillar R."/>
            <person name="Lindquist E.A."/>
            <person name="Sun H."/>
            <person name="LaButti K.M."/>
            <person name="Schmutz J."/>
            <person name="Jabbour D."/>
            <person name="Luo H."/>
            <person name="Baker S.E."/>
            <person name="Pisabarro A.G."/>
            <person name="Walton J.D."/>
            <person name="Blanchette R.A."/>
            <person name="Henrissat B."/>
            <person name="Martin F."/>
            <person name="Cullen D."/>
            <person name="Hibbett D.S."/>
            <person name="Grigoriev I.V."/>
        </authorList>
    </citation>
    <scope>NUCLEOTIDE SEQUENCE [LARGE SCALE GENOMIC DNA]</scope>
    <source>
        <strain evidence="24">FD-172 SS1</strain>
    </source>
</reference>
<keyword evidence="11" id="KW-0833">Ubl conjugation pathway</keyword>
<keyword evidence="12" id="KW-0862">Zinc</keyword>
<evidence type="ECO:0000256" key="15">
    <source>
        <dbReference type="ARBA" id="ARBA00023242"/>
    </source>
</evidence>
<dbReference type="GO" id="GO:0008270">
    <property type="term" value="F:zinc ion binding"/>
    <property type="evidence" value="ECO:0007669"/>
    <property type="project" value="UniProtKB-KW"/>
</dbReference>
<dbReference type="SUPFAM" id="SSF57850">
    <property type="entry name" value="RING/U-box"/>
    <property type="match status" value="1"/>
</dbReference>
<comment type="catalytic activity">
    <reaction evidence="1">
        <text>S-ubiquitinyl-[E2 ubiquitin-conjugating enzyme]-L-cysteine + [acceptor protein]-L-lysine = [E2 ubiquitin-conjugating enzyme]-L-cysteine + N(6)-ubiquitinyl-[acceptor protein]-L-lysine.</text>
        <dbReference type="EC" id="2.3.2.27"/>
    </reaction>
</comment>
<dbReference type="FunFam" id="3.30.40.10:FF:000172">
    <property type="entry name" value="E3 ubiquitin-protein ligase RAD18"/>
    <property type="match status" value="1"/>
</dbReference>
<gene>
    <name evidence="23" type="ORF">BOTBODRAFT_34557</name>
</gene>
<dbReference type="InterPro" id="IPR003034">
    <property type="entry name" value="SAP_dom"/>
</dbReference>
<evidence type="ECO:0000256" key="16">
    <source>
        <dbReference type="ARBA" id="ARBA00031783"/>
    </source>
</evidence>
<dbReference type="GO" id="GO:0097505">
    <property type="term" value="C:Rad6-Rad18 complex"/>
    <property type="evidence" value="ECO:0007669"/>
    <property type="project" value="TreeGrafter"/>
</dbReference>
<keyword evidence="7" id="KW-0808">Transferase</keyword>
<evidence type="ECO:0000256" key="8">
    <source>
        <dbReference type="ARBA" id="ARBA00022723"/>
    </source>
</evidence>
<feature type="domain" description="RING-type" evidence="21">
    <location>
        <begin position="30"/>
        <end position="68"/>
    </location>
</feature>
<keyword evidence="8" id="KW-0479">Metal-binding</keyword>
<keyword evidence="14" id="KW-0234">DNA repair</keyword>
<proteinExistence type="inferred from homology"/>
<evidence type="ECO:0000259" key="22">
    <source>
        <dbReference type="PROSITE" id="PS50800"/>
    </source>
</evidence>
<dbReference type="GO" id="GO:0003697">
    <property type="term" value="F:single-stranded DNA binding"/>
    <property type="evidence" value="ECO:0007669"/>
    <property type="project" value="InterPro"/>
</dbReference>
<feature type="region of interest" description="Disordered" evidence="20">
    <location>
        <begin position="370"/>
        <end position="392"/>
    </location>
</feature>
<dbReference type="Pfam" id="PF13923">
    <property type="entry name" value="zf-C3HC4_2"/>
    <property type="match status" value="1"/>
</dbReference>
<evidence type="ECO:0000256" key="2">
    <source>
        <dbReference type="ARBA" id="ARBA00004123"/>
    </source>
</evidence>
<dbReference type="GO" id="GO:0005634">
    <property type="term" value="C:nucleus"/>
    <property type="evidence" value="ECO:0007669"/>
    <property type="project" value="UniProtKB-SubCell"/>
</dbReference>
<dbReference type="Gene3D" id="3.30.40.10">
    <property type="entry name" value="Zinc/RING finger domain, C3HC4 (zinc finger)"/>
    <property type="match status" value="1"/>
</dbReference>
<organism evidence="23 24">
    <name type="scientific">Botryobasidium botryosum (strain FD-172 SS1)</name>
    <dbReference type="NCBI Taxonomy" id="930990"/>
    <lineage>
        <taxon>Eukaryota</taxon>
        <taxon>Fungi</taxon>
        <taxon>Dikarya</taxon>
        <taxon>Basidiomycota</taxon>
        <taxon>Agaricomycotina</taxon>
        <taxon>Agaricomycetes</taxon>
        <taxon>Cantharellales</taxon>
        <taxon>Botryobasidiaceae</taxon>
        <taxon>Botryobasidium</taxon>
    </lineage>
</organism>
<feature type="region of interest" description="Disordered" evidence="20">
    <location>
        <begin position="308"/>
        <end position="334"/>
    </location>
</feature>
<dbReference type="STRING" id="930990.A0A067MK86"/>
<dbReference type="InterPro" id="IPR006642">
    <property type="entry name" value="Rad18_UBZ4"/>
</dbReference>
<dbReference type="PROSITE" id="PS50800">
    <property type="entry name" value="SAP"/>
    <property type="match status" value="1"/>
</dbReference>
<dbReference type="EMBL" id="KL198051">
    <property type="protein sequence ID" value="KDQ12277.1"/>
    <property type="molecule type" value="Genomic_DNA"/>
</dbReference>
<accession>A0A067MK86</accession>
<dbReference type="GO" id="GO:0006301">
    <property type="term" value="P:DNA damage tolerance"/>
    <property type="evidence" value="ECO:0007669"/>
    <property type="project" value="InterPro"/>
</dbReference>
<evidence type="ECO:0000256" key="5">
    <source>
        <dbReference type="ARBA" id="ARBA00012483"/>
    </source>
</evidence>
<dbReference type="PANTHER" id="PTHR14134:SF2">
    <property type="entry name" value="E3 UBIQUITIN-PROTEIN LIGASE RAD18"/>
    <property type="match status" value="1"/>
</dbReference>
<evidence type="ECO:0000256" key="10">
    <source>
        <dbReference type="ARBA" id="ARBA00022771"/>
    </source>
</evidence>
<dbReference type="GO" id="GO:0006281">
    <property type="term" value="P:DNA repair"/>
    <property type="evidence" value="ECO:0007669"/>
    <property type="project" value="UniProtKB-KW"/>
</dbReference>
<dbReference type="SMART" id="SM00734">
    <property type="entry name" value="ZnF_Rad18"/>
    <property type="match status" value="1"/>
</dbReference>
<dbReference type="UniPathway" id="UPA00143"/>
<comment type="pathway">
    <text evidence="3">Protein modification; protein ubiquitination.</text>
</comment>
<dbReference type="GO" id="GO:0061630">
    <property type="term" value="F:ubiquitin protein ligase activity"/>
    <property type="evidence" value="ECO:0007669"/>
    <property type="project" value="UniProtKB-EC"/>
</dbReference>
<dbReference type="Proteomes" id="UP000027195">
    <property type="component" value="Unassembled WGS sequence"/>
</dbReference>
<dbReference type="PROSITE" id="PS00518">
    <property type="entry name" value="ZF_RING_1"/>
    <property type="match status" value="1"/>
</dbReference>
<evidence type="ECO:0000256" key="18">
    <source>
        <dbReference type="ARBA" id="ARBA00082369"/>
    </source>
</evidence>
<comment type="subcellular location">
    <subcellularLocation>
        <location evidence="2">Nucleus</location>
    </subcellularLocation>
</comment>
<dbReference type="AlphaFoldDB" id="A0A067MK86"/>
<feature type="region of interest" description="Disordered" evidence="20">
    <location>
        <begin position="105"/>
        <end position="166"/>
    </location>
</feature>
<sequence length="405" mass="45037">MDLTDSDITDPTDFPASLPSLVALDAALRCAVCKDFFKGPVLLTCGHTFCSFCIREALSEHKECPSCRKPVSDQSLHRNTTLEEVVLAFLRARPEILTAVKPPELKRKRARSDSSAVAGPSVHRQDEDVEEASDDEVVEYSPSEGERQRSISPRKSKESTPGSAAPTSFVSCPICIEYMPMIELNEHLDRNCAAPRKKFKADEGKLAWQSLLNGKGKAKEKPRLKNGTKKRSPSPPPTRMVKHNYHIMSEKDIRALLTDASLSTDGSKKAMVARHSHFVTLFNANLDTMRPKSRKELIKELEAWEAGKEMDDRQKKKRKEKVEDTKQYEAANQDQFKSMINSIKSRPKPSSSALTTTSAKFALTATDETKGFFDSSPAPSPPKNLKRDGENEVIVLCDSSDVEAL</sequence>
<dbReference type="SMART" id="SM00513">
    <property type="entry name" value="SAP"/>
    <property type="match status" value="1"/>
</dbReference>
<keyword evidence="9" id="KW-0227">DNA damage</keyword>
<feature type="compositionally biased region" description="Acidic residues" evidence="20">
    <location>
        <begin position="127"/>
        <end position="138"/>
    </location>
</feature>
<keyword evidence="13" id="KW-0238">DNA-binding</keyword>
<evidence type="ECO:0000313" key="23">
    <source>
        <dbReference type="EMBL" id="KDQ12277.1"/>
    </source>
</evidence>
<keyword evidence="15" id="KW-0539">Nucleus</keyword>
<evidence type="ECO:0000256" key="13">
    <source>
        <dbReference type="ARBA" id="ARBA00023125"/>
    </source>
</evidence>
<evidence type="ECO:0000256" key="6">
    <source>
        <dbReference type="ARBA" id="ARBA00015551"/>
    </source>
</evidence>
<dbReference type="PANTHER" id="PTHR14134">
    <property type="entry name" value="E3 UBIQUITIN-PROTEIN LIGASE RAD18"/>
    <property type="match status" value="1"/>
</dbReference>
<evidence type="ECO:0000313" key="24">
    <source>
        <dbReference type="Proteomes" id="UP000027195"/>
    </source>
</evidence>
<dbReference type="InterPro" id="IPR013083">
    <property type="entry name" value="Znf_RING/FYVE/PHD"/>
</dbReference>
<evidence type="ECO:0000256" key="12">
    <source>
        <dbReference type="ARBA" id="ARBA00022833"/>
    </source>
</evidence>
<dbReference type="InterPro" id="IPR039577">
    <property type="entry name" value="Rad18"/>
</dbReference>
<feature type="region of interest" description="Disordered" evidence="20">
    <location>
        <begin position="211"/>
        <end position="240"/>
    </location>
</feature>
<dbReference type="GO" id="GO:0006513">
    <property type="term" value="P:protein monoubiquitination"/>
    <property type="evidence" value="ECO:0007669"/>
    <property type="project" value="InterPro"/>
</dbReference>
<protein>
    <recommendedName>
        <fullName evidence="6">Postreplication repair E3 ubiquitin-protein ligase RAD18</fullName>
        <ecNumber evidence="5">2.3.2.27</ecNumber>
    </recommendedName>
    <alternativeName>
        <fullName evidence="17">Postreplication repair E3 ubiquitin-protein ligase rad18</fullName>
    </alternativeName>
    <alternativeName>
        <fullName evidence="16 18">RING-type E3 ubiquitin transferase RAD18</fullName>
    </alternativeName>
</protein>
<evidence type="ECO:0000256" key="20">
    <source>
        <dbReference type="SAM" id="MobiDB-lite"/>
    </source>
</evidence>
<dbReference type="InterPro" id="IPR001841">
    <property type="entry name" value="Znf_RING"/>
</dbReference>
<dbReference type="HOGENOM" id="CLU_028491_3_0_1"/>
<dbReference type="NCBIfam" id="TIGR00599">
    <property type="entry name" value="rad18"/>
    <property type="match status" value="1"/>
</dbReference>
<dbReference type="SMART" id="SM00184">
    <property type="entry name" value="RING"/>
    <property type="match status" value="1"/>
</dbReference>
<dbReference type="EC" id="2.3.2.27" evidence="5"/>
<dbReference type="PROSITE" id="PS50089">
    <property type="entry name" value="ZF_RING_2"/>
    <property type="match status" value="1"/>
</dbReference>